<feature type="chain" id="PRO_5014844107" evidence="1">
    <location>
        <begin position="19"/>
        <end position="87"/>
    </location>
</feature>
<evidence type="ECO:0000313" key="2">
    <source>
        <dbReference type="EMBL" id="MBW76269.1"/>
    </source>
</evidence>
<dbReference type="EMBL" id="GGFL01012091">
    <property type="protein sequence ID" value="MBW76269.1"/>
    <property type="molecule type" value="Transcribed_RNA"/>
</dbReference>
<feature type="signal peptide" evidence="1">
    <location>
        <begin position="1"/>
        <end position="18"/>
    </location>
</feature>
<proteinExistence type="predicted"/>
<dbReference type="AlphaFoldDB" id="A0A2M4DFK8"/>
<accession>A0A2M4DFK8</accession>
<name>A0A2M4DFK8_ANODA</name>
<reference evidence="2" key="1">
    <citation type="submission" date="2018-01" db="EMBL/GenBank/DDBJ databases">
        <title>An insight into the sialome of Amazonian anophelines.</title>
        <authorList>
            <person name="Ribeiro J.M."/>
            <person name="Scarpassa V."/>
            <person name="Calvo E."/>
        </authorList>
    </citation>
    <scope>NUCLEOTIDE SEQUENCE</scope>
</reference>
<keyword evidence="1" id="KW-0732">Signal</keyword>
<sequence length="87" mass="9727">MVVLLSAVCCGAFGSCCGFCGCWCCCCCCCWSWCCCFCSDRREKRATFASMPPYTMSELVERWYEVVWATIRTSSVLPPRGTISSHC</sequence>
<organism evidence="2">
    <name type="scientific">Anopheles darlingi</name>
    <name type="common">Mosquito</name>
    <dbReference type="NCBI Taxonomy" id="43151"/>
    <lineage>
        <taxon>Eukaryota</taxon>
        <taxon>Metazoa</taxon>
        <taxon>Ecdysozoa</taxon>
        <taxon>Arthropoda</taxon>
        <taxon>Hexapoda</taxon>
        <taxon>Insecta</taxon>
        <taxon>Pterygota</taxon>
        <taxon>Neoptera</taxon>
        <taxon>Endopterygota</taxon>
        <taxon>Diptera</taxon>
        <taxon>Nematocera</taxon>
        <taxon>Culicoidea</taxon>
        <taxon>Culicidae</taxon>
        <taxon>Anophelinae</taxon>
        <taxon>Anopheles</taxon>
    </lineage>
</organism>
<evidence type="ECO:0000256" key="1">
    <source>
        <dbReference type="SAM" id="SignalP"/>
    </source>
</evidence>
<protein>
    <submittedName>
        <fullName evidence="2">Putative secreted protein</fullName>
    </submittedName>
</protein>